<evidence type="ECO:0000313" key="1">
    <source>
        <dbReference type="EMBL" id="AFU59206.1"/>
    </source>
</evidence>
<gene>
    <name evidence="1" type="ordered locus">Ngar_c22760</name>
</gene>
<evidence type="ECO:0000313" key="2">
    <source>
        <dbReference type="Proteomes" id="UP000008037"/>
    </source>
</evidence>
<dbReference type="AlphaFoldDB" id="K0ICX0"/>
<dbReference type="EMBL" id="CP002408">
    <property type="protein sequence ID" value="AFU59206.1"/>
    <property type="molecule type" value="Genomic_DNA"/>
</dbReference>
<dbReference type="RefSeq" id="WP_015019741.1">
    <property type="nucleotide sequence ID" value="NC_018719.1"/>
</dbReference>
<reference evidence="1 2" key="1">
    <citation type="journal article" date="2012" name="Environ. Microbiol.">
        <title>The genome of the ammonia-oxidizing Candidatus Nitrososphaera gargensis: insights into metabolic versatility and environmental adaptations.</title>
        <authorList>
            <person name="Spang A."/>
            <person name="Poehlein A."/>
            <person name="Offre P."/>
            <person name="Zumbragel S."/>
            <person name="Haider S."/>
            <person name="Rychlik N."/>
            <person name="Nowka B."/>
            <person name="Schmeisser C."/>
            <person name="Lebedeva E.V."/>
            <person name="Rattei T."/>
            <person name="Bohm C."/>
            <person name="Schmid M."/>
            <person name="Galushko A."/>
            <person name="Hatzenpichler R."/>
            <person name="Weinmaier T."/>
            <person name="Daniel R."/>
            <person name="Schleper C."/>
            <person name="Spieck E."/>
            <person name="Streit W."/>
            <person name="Wagner M."/>
        </authorList>
    </citation>
    <scope>NUCLEOTIDE SEQUENCE [LARGE SCALE GENOMIC DNA]</scope>
    <source>
        <strain evidence="2">Ga9.2</strain>
    </source>
</reference>
<dbReference type="OrthoDB" id="8731at2157"/>
<dbReference type="BioCyc" id="CNIT1237085:G1324-2274-MONOMER"/>
<protein>
    <submittedName>
        <fullName evidence="1">Uncharacterized protein</fullName>
    </submittedName>
</protein>
<sequence>MKAQPRQQKQSSVKPRKDYDYNKPIGKCVVCYTLSGWHCYDCNNDFCQMHFHDHKQKNLCKTG</sequence>
<proteinExistence type="predicted"/>
<name>K0ICX0_NITGG</name>
<dbReference type="Proteomes" id="UP000008037">
    <property type="component" value="Chromosome"/>
</dbReference>
<dbReference type="GeneID" id="13796139"/>
<keyword evidence="2" id="KW-1185">Reference proteome</keyword>
<dbReference type="HOGENOM" id="CLU_2875209_0_0_2"/>
<dbReference type="KEGG" id="nga:Ngar_c22760"/>
<dbReference type="InParanoid" id="K0ICX0"/>
<organism evidence="1 2">
    <name type="scientific">Nitrososphaera gargensis (strain Ga9.2)</name>
    <dbReference type="NCBI Taxonomy" id="1237085"/>
    <lineage>
        <taxon>Archaea</taxon>
        <taxon>Nitrososphaerota</taxon>
        <taxon>Nitrososphaeria</taxon>
        <taxon>Nitrososphaerales</taxon>
        <taxon>Nitrososphaeraceae</taxon>
        <taxon>Nitrososphaera</taxon>
    </lineage>
</organism>
<accession>K0ICX0</accession>